<organism evidence="4 5">
    <name type="scientific">Gymnopilus dilepis</name>
    <dbReference type="NCBI Taxonomy" id="231916"/>
    <lineage>
        <taxon>Eukaryota</taxon>
        <taxon>Fungi</taxon>
        <taxon>Dikarya</taxon>
        <taxon>Basidiomycota</taxon>
        <taxon>Agaricomycotina</taxon>
        <taxon>Agaricomycetes</taxon>
        <taxon>Agaricomycetidae</taxon>
        <taxon>Agaricales</taxon>
        <taxon>Agaricineae</taxon>
        <taxon>Hymenogastraceae</taxon>
        <taxon>Gymnopilus</taxon>
    </lineage>
</organism>
<dbReference type="InterPro" id="IPR050113">
    <property type="entry name" value="Ub_conjugating_enzyme"/>
</dbReference>
<dbReference type="STRING" id="231916.A0A409VD83"/>
<reference evidence="4 5" key="1">
    <citation type="journal article" date="2018" name="Evol. Lett.">
        <title>Horizontal gene cluster transfer increased hallucinogenic mushroom diversity.</title>
        <authorList>
            <person name="Reynolds H.T."/>
            <person name="Vijayakumar V."/>
            <person name="Gluck-Thaler E."/>
            <person name="Korotkin H.B."/>
            <person name="Matheny P.B."/>
            <person name="Slot J.C."/>
        </authorList>
    </citation>
    <scope>NUCLEOTIDE SEQUENCE [LARGE SCALE GENOMIC DNA]</scope>
    <source>
        <strain evidence="4 5">SRW20</strain>
    </source>
</reference>
<comment type="caution">
    <text evidence="4">The sequence shown here is derived from an EMBL/GenBank/DDBJ whole genome shotgun (WGS) entry which is preliminary data.</text>
</comment>
<evidence type="ECO:0000313" key="5">
    <source>
        <dbReference type="Proteomes" id="UP000284706"/>
    </source>
</evidence>
<feature type="domain" description="UBC core" evidence="3">
    <location>
        <begin position="9"/>
        <end position="155"/>
    </location>
</feature>
<feature type="region of interest" description="Disordered" evidence="2">
    <location>
        <begin position="345"/>
        <end position="417"/>
    </location>
</feature>
<proteinExistence type="predicted"/>
<feature type="compositionally biased region" description="Polar residues" evidence="2">
    <location>
        <begin position="447"/>
        <end position="458"/>
    </location>
</feature>
<feature type="region of interest" description="Disordered" evidence="2">
    <location>
        <begin position="444"/>
        <end position="474"/>
    </location>
</feature>
<evidence type="ECO:0000256" key="1">
    <source>
        <dbReference type="ARBA" id="ARBA00022786"/>
    </source>
</evidence>
<feature type="compositionally biased region" description="Polar residues" evidence="2">
    <location>
        <begin position="260"/>
        <end position="272"/>
    </location>
</feature>
<feature type="region of interest" description="Disordered" evidence="2">
    <location>
        <begin position="235"/>
        <end position="315"/>
    </location>
</feature>
<feature type="compositionally biased region" description="Low complexity" evidence="2">
    <location>
        <begin position="388"/>
        <end position="406"/>
    </location>
</feature>
<name>A0A409VD83_9AGAR</name>
<dbReference type="AlphaFoldDB" id="A0A409VD83"/>
<gene>
    <name evidence="4" type="ORF">CVT26_002749</name>
</gene>
<dbReference type="SUPFAM" id="SSF54495">
    <property type="entry name" value="UBC-like"/>
    <property type="match status" value="1"/>
</dbReference>
<dbReference type="OrthoDB" id="1158011at2759"/>
<evidence type="ECO:0000256" key="2">
    <source>
        <dbReference type="SAM" id="MobiDB-lite"/>
    </source>
</evidence>
<dbReference type="Pfam" id="PF00179">
    <property type="entry name" value="UQ_con"/>
    <property type="match status" value="1"/>
</dbReference>
<dbReference type="SMART" id="SM00212">
    <property type="entry name" value="UBCc"/>
    <property type="match status" value="1"/>
</dbReference>
<feature type="compositionally biased region" description="Pro residues" evidence="2">
    <location>
        <begin position="300"/>
        <end position="310"/>
    </location>
</feature>
<dbReference type="CDD" id="cd23799">
    <property type="entry name" value="UBCc_UBE2J"/>
    <property type="match status" value="1"/>
</dbReference>
<evidence type="ECO:0000259" key="3">
    <source>
        <dbReference type="PROSITE" id="PS50127"/>
    </source>
</evidence>
<dbReference type="Proteomes" id="UP000284706">
    <property type="component" value="Unassembled WGS sequence"/>
</dbReference>
<feature type="compositionally biased region" description="Polar residues" evidence="2">
    <location>
        <begin position="374"/>
        <end position="386"/>
    </location>
</feature>
<protein>
    <recommendedName>
        <fullName evidence="3">UBC core domain-containing protein</fullName>
    </recommendedName>
</protein>
<dbReference type="PANTHER" id="PTHR24067">
    <property type="entry name" value="UBIQUITIN-CONJUGATING ENZYME E2"/>
    <property type="match status" value="1"/>
</dbReference>
<dbReference type="InterPro" id="IPR000608">
    <property type="entry name" value="UBC"/>
</dbReference>
<evidence type="ECO:0000313" key="4">
    <source>
        <dbReference type="EMBL" id="PPQ64659.1"/>
    </source>
</evidence>
<dbReference type="Gene3D" id="3.10.110.10">
    <property type="entry name" value="Ubiquitin Conjugating Enzyme"/>
    <property type="match status" value="1"/>
</dbReference>
<dbReference type="PROSITE" id="PS50127">
    <property type="entry name" value="UBC_2"/>
    <property type="match status" value="1"/>
</dbReference>
<sequence length="474" mass="51922">MATLNKNNSAVKRIMQEARELANDPSTDYTAGPLEDDIFEWHCTLRGPPGTEFEGGLYHFRILLPAEYPFRPPSIMILTPNGRFELNTKICISFTNYHEELWQPAWGVRTAIIGLQGFFPLKGQAAVGVGSIEYPAAERRRLAALSRDWMCPHCKQTNLELLPDPPTSSTGGQTLGEAPKERSDEPSENPPAPAAVAKTESDQTTAPQHALTDAQRLEMQAMAQALHDRLDSLRGRTEEAPEPTPKESSTESSELPRTSVLETPSTPASIASVQECPRRESCQMAASDTRLPRRNSLRLPPQPPPIPIPPSLKQSPYLTAPIFNREVTSPTLPSEEDEKWLQDTIPIASPNSPTATFSIRQGSGQEQLDRRSSHNMIYPTSPQSARLSVPSVPFSGPSSPCSDSSPPSTPATNRGRSKSRYLAHSLVPSAEGIISPTAPRSMVHLNHSISEPNISQLPSHADQDYFPGMQSHAR</sequence>
<feature type="region of interest" description="Disordered" evidence="2">
    <location>
        <begin position="157"/>
        <end position="209"/>
    </location>
</feature>
<dbReference type="InParanoid" id="A0A409VD83"/>
<keyword evidence="1" id="KW-0833">Ubl conjugation pathway</keyword>
<accession>A0A409VD83</accession>
<keyword evidence="5" id="KW-1185">Reference proteome</keyword>
<dbReference type="InterPro" id="IPR016135">
    <property type="entry name" value="UBQ-conjugating_enzyme/RWD"/>
</dbReference>
<feature type="compositionally biased region" description="Polar residues" evidence="2">
    <location>
        <begin position="349"/>
        <end position="366"/>
    </location>
</feature>
<feature type="compositionally biased region" description="Basic and acidic residues" evidence="2">
    <location>
        <begin position="235"/>
        <end position="249"/>
    </location>
</feature>
<dbReference type="FunFam" id="3.10.110.10:FF:000086">
    <property type="entry name" value="Ubiquitin-conjugating enzyme E2 J1"/>
    <property type="match status" value="1"/>
</dbReference>
<dbReference type="EMBL" id="NHYE01005664">
    <property type="protein sequence ID" value="PPQ64659.1"/>
    <property type="molecule type" value="Genomic_DNA"/>
</dbReference>